<evidence type="ECO:0000313" key="3">
    <source>
        <dbReference type="Proteomes" id="UP000186221"/>
    </source>
</evidence>
<dbReference type="PANTHER" id="PTHR43283">
    <property type="entry name" value="BETA-LACTAMASE-RELATED"/>
    <property type="match status" value="1"/>
</dbReference>
<gene>
    <name evidence="2" type="ORF">SAMN05421580_10791</name>
</gene>
<dbReference type="OrthoDB" id="9814204at2"/>
<keyword evidence="3" id="KW-1185">Reference proteome</keyword>
<evidence type="ECO:0000259" key="1">
    <source>
        <dbReference type="Pfam" id="PF00144"/>
    </source>
</evidence>
<dbReference type="InterPro" id="IPR050789">
    <property type="entry name" value="Diverse_Enzym_Activities"/>
</dbReference>
<dbReference type="STRING" id="453582.SAMN05421580_10791"/>
<reference evidence="3" key="1">
    <citation type="submission" date="2017-01" db="EMBL/GenBank/DDBJ databases">
        <authorList>
            <person name="Varghese N."/>
            <person name="Submissions S."/>
        </authorList>
    </citation>
    <scope>NUCLEOTIDE SEQUENCE [LARGE SCALE GENOMIC DNA]</scope>
    <source>
        <strain evidence="3">DSM 19945</strain>
    </source>
</reference>
<dbReference type="RefSeq" id="WP_076485136.1">
    <property type="nucleotide sequence ID" value="NZ_FTOG01000007.1"/>
</dbReference>
<protein>
    <recommendedName>
        <fullName evidence="1">Beta-lactamase-related domain-containing protein</fullName>
    </recommendedName>
</protein>
<dbReference type="Proteomes" id="UP000186221">
    <property type="component" value="Unassembled WGS sequence"/>
</dbReference>
<dbReference type="InterPro" id="IPR012338">
    <property type="entry name" value="Beta-lactam/transpept-like"/>
</dbReference>
<proteinExistence type="predicted"/>
<dbReference type="InterPro" id="IPR001466">
    <property type="entry name" value="Beta-lactam-related"/>
</dbReference>
<dbReference type="AlphaFoldDB" id="A0A1N7N8U5"/>
<feature type="domain" description="Beta-lactamase-related" evidence="1">
    <location>
        <begin position="92"/>
        <end position="370"/>
    </location>
</feature>
<dbReference type="SUPFAM" id="SSF56601">
    <property type="entry name" value="beta-lactamase/transpeptidase-like"/>
    <property type="match status" value="1"/>
</dbReference>
<name>A0A1N7N8U5_9RHOB</name>
<dbReference type="EMBL" id="FTOG01000007">
    <property type="protein sequence ID" value="SIS94611.1"/>
    <property type="molecule type" value="Genomic_DNA"/>
</dbReference>
<organism evidence="2 3">
    <name type="scientific">Rhodobacter aestuarii</name>
    <dbReference type="NCBI Taxonomy" id="453582"/>
    <lineage>
        <taxon>Bacteria</taxon>
        <taxon>Pseudomonadati</taxon>
        <taxon>Pseudomonadota</taxon>
        <taxon>Alphaproteobacteria</taxon>
        <taxon>Rhodobacterales</taxon>
        <taxon>Rhodobacter group</taxon>
        <taxon>Rhodobacter</taxon>
    </lineage>
</organism>
<dbReference type="PANTHER" id="PTHR43283:SF14">
    <property type="entry name" value="BLL8153 PROTEIN"/>
    <property type="match status" value="1"/>
</dbReference>
<dbReference type="Gene3D" id="3.40.710.10">
    <property type="entry name" value="DD-peptidase/beta-lactamase superfamily"/>
    <property type="match status" value="1"/>
</dbReference>
<accession>A0A1N7N8U5</accession>
<evidence type="ECO:0000313" key="2">
    <source>
        <dbReference type="EMBL" id="SIS94611.1"/>
    </source>
</evidence>
<dbReference type="Pfam" id="PF00144">
    <property type="entry name" value="Beta-lactamase"/>
    <property type="match status" value="1"/>
</dbReference>
<sequence length="387" mass="42454">MRRFLRIFLRALVVVLVLVAGLAALKHEEITRLLAVNSLFSEERIVTNFSHMDRLFHYRVLDRGPGPISALPPGPEMPLPPEMADWLKARAVTALVILRDGRIVHESYHQGTGPEDLRISWSMAKSVLSALFGTLHEDGTIPDLDAQVVRFVPALKGSAYDGATIRDVLTMSSGVGFNEDYMDFNSDINRMGRVLALGGSMDDFAASLHTRAHPPGSHMHYVSIDTHVLGMVIAGATGRDPVDLMAERIIAPMGLEAAPEMLVDGEGTGFVLGGLNMRTRDYARIGQMFLQKGFWNGAQIVPETWVSTSTSHQAADGAGYGFQWWVPKDNARFGNDFMAQGIYGQYIYVNPAARMVIAVNAADRGFDTEGVTDENLALFRRIAQAAH</sequence>